<dbReference type="AlphaFoldDB" id="A0AAV3EQ91"/>
<gene>
    <name evidence="1" type="ORF">VFSR5_A0197</name>
</gene>
<proteinExistence type="predicted"/>
<evidence type="ECO:0000313" key="1">
    <source>
        <dbReference type="EMBL" id="EHN68900.1"/>
    </source>
</evidence>
<sequence>MALRIKNTFQQNQTEGSTINEQTFINTTMKYKTAY</sequence>
<evidence type="ECO:0000313" key="2">
    <source>
        <dbReference type="Proteomes" id="UP000004521"/>
    </source>
</evidence>
<accession>A0AAV3EQ91</accession>
<dbReference type="Proteomes" id="UP000004521">
    <property type="component" value="Chromosome II"/>
</dbReference>
<dbReference type="EMBL" id="AHIH01000010">
    <property type="protein sequence ID" value="EHN68900.1"/>
    <property type="molecule type" value="Genomic_DNA"/>
</dbReference>
<name>A0AAV3EQ91_ALIFS</name>
<protein>
    <submittedName>
        <fullName evidence="1">Uncharacterized protein</fullName>
    </submittedName>
</protein>
<comment type="caution">
    <text evidence="1">The sequence shown here is derived from an EMBL/GenBank/DDBJ whole genome shotgun (WGS) entry which is preliminary data.</text>
</comment>
<organism evidence="1 2">
    <name type="scientific">Aliivibrio fischeri SR5</name>
    <dbReference type="NCBI Taxonomy" id="1088719"/>
    <lineage>
        <taxon>Bacteria</taxon>
        <taxon>Pseudomonadati</taxon>
        <taxon>Pseudomonadota</taxon>
        <taxon>Gammaproteobacteria</taxon>
        <taxon>Vibrionales</taxon>
        <taxon>Vibrionaceae</taxon>
        <taxon>Aliivibrio</taxon>
    </lineage>
</organism>
<reference evidence="1 2" key="1">
    <citation type="journal article" date="2012" name="J. Bacteriol.">
        <title>Draft Genome Sequence of Vibrio fischeri SR5, a Strain Isolated from the Light Organ of the Mediterranean Squid Sepiola robusta.</title>
        <authorList>
            <person name="Gyllborg M.C."/>
            <person name="Sahl J.W."/>
            <person name="Cronin D.C.III."/>
            <person name="Rasko D.A."/>
            <person name="Mandel M.J."/>
        </authorList>
    </citation>
    <scope>NUCLEOTIDE SEQUENCE [LARGE SCALE GENOMIC DNA]</scope>
    <source>
        <strain evidence="1 2">SR5</strain>
    </source>
</reference>